<name>A0ACD3A0G0_9AGAR</name>
<evidence type="ECO:0000313" key="1">
    <source>
        <dbReference type="EMBL" id="TFK59160.1"/>
    </source>
</evidence>
<organism evidence="1 2">
    <name type="scientific">Pluteus cervinus</name>
    <dbReference type="NCBI Taxonomy" id="181527"/>
    <lineage>
        <taxon>Eukaryota</taxon>
        <taxon>Fungi</taxon>
        <taxon>Dikarya</taxon>
        <taxon>Basidiomycota</taxon>
        <taxon>Agaricomycotina</taxon>
        <taxon>Agaricomycetes</taxon>
        <taxon>Agaricomycetidae</taxon>
        <taxon>Agaricales</taxon>
        <taxon>Pluteineae</taxon>
        <taxon>Pluteaceae</taxon>
        <taxon>Pluteus</taxon>
    </lineage>
</organism>
<sequence>MPTESSNVYDPHTYRRAQIDRQVSLLKQQIQKLHAERNTLLPVSCVPNEILSAIFLLCQTCRSSDMTSLGGALSLTWVCHHWRIVTLSTAPLWAYIGNQNIQWAGECLIRSKQALLEVHLIFRDRSIINLGAITFSQIHRVRQLAARFRWQNSLDEDTKRLLASFLTQPAPFLESLILGNFTDIPTPIFSGISPALRTLSLVQCIIPSWTSNLLPFRDLRHLSLEDCDDIPVIEFIQSFPPSLPNLDTLHLANTLLASPTPANMPLPPRVHFPNLKCLRLLHRTVSPITQLFGLCSFVPETVVDVDIVAEQDETAFELLQLLQASERFHLPSTLTMRLSHENYRGCRFIIKDLAGPDDEKTALSFQLTHERPWLEIAQILPNLPIRKVTTLTLSLPELIVDDWTNVFAQFIHLEDLTLDDLSAAQSFMRFIIASTPDDFSDTATADLDSRPGLSIPTLHFKSLRRLRLGECHFKHLLDDFLTFANALKVRKEYGLHLEQLYIPEYTSYISRLAEIVDKVIIS</sequence>
<proteinExistence type="predicted"/>
<gene>
    <name evidence="1" type="ORF">BDN72DRAFT_966147</name>
</gene>
<evidence type="ECO:0000313" key="2">
    <source>
        <dbReference type="Proteomes" id="UP000308600"/>
    </source>
</evidence>
<reference evidence="1 2" key="1">
    <citation type="journal article" date="2019" name="Nat. Ecol. Evol.">
        <title>Megaphylogeny resolves global patterns of mushroom evolution.</title>
        <authorList>
            <person name="Varga T."/>
            <person name="Krizsan K."/>
            <person name="Foldi C."/>
            <person name="Dima B."/>
            <person name="Sanchez-Garcia M."/>
            <person name="Sanchez-Ramirez S."/>
            <person name="Szollosi G.J."/>
            <person name="Szarkandi J.G."/>
            <person name="Papp V."/>
            <person name="Albert L."/>
            <person name="Andreopoulos W."/>
            <person name="Angelini C."/>
            <person name="Antonin V."/>
            <person name="Barry K.W."/>
            <person name="Bougher N.L."/>
            <person name="Buchanan P."/>
            <person name="Buyck B."/>
            <person name="Bense V."/>
            <person name="Catcheside P."/>
            <person name="Chovatia M."/>
            <person name="Cooper J."/>
            <person name="Damon W."/>
            <person name="Desjardin D."/>
            <person name="Finy P."/>
            <person name="Geml J."/>
            <person name="Haridas S."/>
            <person name="Hughes K."/>
            <person name="Justo A."/>
            <person name="Karasinski D."/>
            <person name="Kautmanova I."/>
            <person name="Kiss B."/>
            <person name="Kocsube S."/>
            <person name="Kotiranta H."/>
            <person name="LaButti K.M."/>
            <person name="Lechner B.E."/>
            <person name="Liimatainen K."/>
            <person name="Lipzen A."/>
            <person name="Lukacs Z."/>
            <person name="Mihaltcheva S."/>
            <person name="Morgado L.N."/>
            <person name="Niskanen T."/>
            <person name="Noordeloos M.E."/>
            <person name="Ohm R.A."/>
            <person name="Ortiz-Santana B."/>
            <person name="Ovrebo C."/>
            <person name="Racz N."/>
            <person name="Riley R."/>
            <person name="Savchenko A."/>
            <person name="Shiryaev A."/>
            <person name="Soop K."/>
            <person name="Spirin V."/>
            <person name="Szebenyi C."/>
            <person name="Tomsovsky M."/>
            <person name="Tulloss R.E."/>
            <person name="Uehling J."/>
            <person name="Grigoriev I.V."/>
            <person name="Vagvolgyi C."/>
            <person name="Papp T."/>
            <person name="Martin F.M."/>
            <person name="Miettinen O."/>
            <person name="Hibbett D.S."/>
            <person name="Nagy L.G."/>
        </authorList>
    </citation>
    <scope>NUCLEOTIDE SEQUENCE [LARGE SCALE GENOMIC DNA]</scope>
    <source>
        <strain evidence="1 2">NL-1719</strain>
    </source>
</reference>
<dbReference type="Proteomes" id="UP000308600">
    <property type="component" value="Unassembled WGS sequence"/>
</dbReference>
<protein>
    <submittedName>
        <fullName evidence="1">Uncharacterized protein</fullName>
    </submittedName>
</protein>
<keyword evidence="2" id="KW-1185">Reference proteome</keyword>
<accession>A0ACD3A0G0</accession>
<dbReference type="EMBL" id="ML209063">
    <property type="protein sequence ID" value="TFK59160.1"/>
    <property type="molecule type" value="Genomic_DNA"/>
</dbReference>